<gene>
    <name evidence="2" type="ORF">F2Y87_22445</name>
</gene>
<accession>A0A6L3JWU5</accession>
<dbReference type="AlphaFoldDB" id="A0A6L3JWU5"/>
<dbReference type="RefSeq" id="WP_149947937.1">
    <property type="nucleotide sequence ID" value="NZ_JBBNMF010000021.1"/>
</dbReference>
<reference evidence="2 3" key="1">
    <citation type="journal article" date="2019" name="Nat. Med.">
        <title>A library of human gut bacterial isolates paired with longitudinal multiomics data enables mechanistic microbiome research.</title>
        <authorList>
            <person name="Poyet M."/>
            <person name="Groussin M."/>
            <person name="Gibbons S.M."/>
            <person name="Avila-Pacheco J."/>
            <person name="Jiang X."/>
            <person name="Kearney S.M."/>
            <person name="Perrotta A.R."/>
            <person name="Berdy B."/>
            <person name="Zhao S."/>
            <person name="Lieberman T.D."/>
            <person name="Swanson P.K."/>
            <person name="Smith M."/>
            <person name="Roesemann S."/>
            <person name="Alexander J.E."/>
            <person name="Rich S.A."/>
            <person name="Livny J."/>
            <person name="Vlamakis H."/>
            <person name="Clish C."/>
            <person name="Bullock K."/>
            <person name="Deik A."/>
            <person name="Scott J."/>
            <person name="Pierce K.A."/>
            <person name="Xavier R.J."/>
            <person name="Alm E.J."/>
        </authorList>
    </citation>
    <scope>NUCLEOTIDE SEQUENCE [LARGE SCALE GENOMIC DNA]</scope>
    <source>
        <strain evidence="2 3">BIOML-A8</strain>
    </source>
</reference>
<dbReference type="EMBL" id="VVYX01000034">
    <property type="protein sequence ID" value="KAA5414958.1"/>
    <property type="molecule type" value="Genomic_DNA"/>
</dbReference>
<protein>
    <submittedName>
        <fullName evidence="2">RES family NAD+ phosphorylase</fullName>
    </submittedName>
</protein>
<name>A0A6L3JWU5_9BACE</name>
<evidence type="ECO:0000259" key="1">
    <source>
        <dbReference type="SMART" id="SM00953"/>
    </source>
</evidence>
<dbReference type="SMART" id="SM00953">
    <property type="entry name" value="RES"/>
    <property type="match status" value="1"/>
</dbReference>
<evidence type="ECO:0000313" key="2">
    <source>
        <dbReference type="EMBL" id="KAA5414958.1"/>
    </source>
</evidence>
<dbReference type="Pfam" id="PF08808">
    <property type="entry name" value="RES"/>
    <property type="match status" value="1"/>
</dbReference>
<evidence type="ECO:0000313" key="3">
    <source>
        <dbReference type="Proteomes" id="UP000482653"/>
    </source>
</evidence>
<proteinExistence type="predicted"/>
<organism evidence="2 3">
    <name type="scientific">Bacteroides cellulosilyticus</name>
    <dbReference type="NCBI Taxonomy" id="246787"/>
    <lineage>
        <taxon>Bacteria</taxon>
        <taxon>Pseudomonadati</taxon>
        <taxon>Bacteroidota</taxon>
        <taxon>Bacteroidia</taxon>
        <taxon>Bacteroidales</taxon>
        <taxon>Bacteroidaceae</taxon>
        <taxon>Bacteroides</taxon>
    </lineage>
</organism>
<feature type="domain" description="RES" evidence="1">
    <location>
        <begin position="102"/>
        <end position="239"/>
    </location>
</feature>
<comment type="caution">
    <text evidence="2">The sequence shown here is derived from an EMBL/GenBank/DDBJ whole genome shotgun (WGS) entry which is preliminary data.</text>
</comment>
<dbReference type="InterPro" id="IPR014914">
    <property type="entry name" value="RES_dom"/>
</dbReference>
<dbReference type="Proteomes" id="UP000482653">
    <property type="component" value="Unassembled WGS sequence"/>
</dbReference>
<sequence>MDNRTPLEIETYELWNSFKDEVYHKNRFFITHQLLEILKKYISEHTLNIKVNTIYYRARIIDEKALKDHSLKIFYNKNNNYSGYFNESNRFRGLVKEASFIPPNHNFVRDGRANPKFIRYLYIAESPVTAIFEVRPLLTDNINLAEITVKENLTLADLVIDYRIPDREKSKEQLILSYIQGAFSFPTNNPDDYIPSQIISEYIKSLGYDGIRFSSSLHNDGVNLTIYNYEKCEPISSREIKIENMKLDARDKIGSDFDHRLLRIRNNEVEFIDYLGKYKISE</sequence>